<feature type="compositionally biased region" description="Polar residues" evidence="1">
    <location>
        <begin position="120"/>
        <end position="135"/>
    </location>
</feature>
<evidence type="ECO:0000313" key="3">
    <source>
        <dbReference type="EMBL" id="MFC5517415.1"/>
    </source>
</evidence>
<dbReference type="NCBIfam" id="NF033788">
    <property type="entry name" value="HTH_metalloreg"/>
    <property type="match status" value="1"/>
</dbReference>
<sequence>MVEHSAPHLNDVFHALADPTRRAMVARLSQSEQTVSELAAPFSITLAAASKHIKVLERAGLVARRIKGRTHLCRLEAAPLHAGMEWMRHYEKFWQQRLDILDDLLAADDAASKTQDSKDTQAPQGNQDTSEGAGS</sequence>
<dbReference type="PANTHER" id="PTHR38600">
    <property type="entry name" value="TRANSCRIPTIONAL REGULATORY PROTEIN"/>
    <property type="match status" value="1"/>
</dbReference>
<proteinExistence type="predicted"/>
<protein>
    <submittedName>
        <fullName evidence="3">ArsR/SmtB family transcription factor</fullName>
    </submittedName>
</protein>
<dbReference type="InterPro" id="IPR036390">
    <property type="entry name" value="WH_DNA-bd_sf"/>
</dbReference>
<evidence type="ECO:0000256" key="1">
    <source>
        <dbReference type="SAM" id="MobiDB-lite"/>
    </source>
</evidence>
<feature type="domain" description="HTH arsR-type" evidence="2">
    <location>
        <begin position="1"/>
        <end position="95"/>
    </location>
</feature>
<dbReference type="PRINTS" id="PR00778">
    <property type="entry name" value="HTHARSR"/>
</dbReference>
<keyword evidence="4" id="KW-1185">Reference proteome</keyword>
<dbReference type="EMBL" id="JBHSML010000007">
    <property type="protein sequence ID" value="MFC5517415.1"/>
    <property type="molecule type" value="Genomic_DNA"/>
</dbReference>
<dbReference type="PANTHER" id="PTHR38600:SF2">
    <property type="entry name" value="SLL0088 PROTEIN"/>
    <property type="match status" value="1"/>
</dbReference>
<dbReference type="PROSITE" id="PS50987">
    <property type="entry name" value="HTH_ARSR_2"/>
    <property type="match status" value="1"/>
</dbReference>
<dbReference type="Proteomes" id="UP001596150">
    <property type="component" value="Unassembled WGS sequence"/>
</dbReference>
<evidence type="ECO:0000313" key="4">
    <source>
        <dbReference type="Proteomes" id="UP001596150"/>
    </source>
</evidence>
<reference evidence="4" key="1">
    <citation type="journal article" date="2019" name="Int. J. Syst. Evol. Microbiol.">
        <title>The Global Catalogue of Microorganisms (GCM) 10K type strain sequencing project: providing services to taxonomists for standard genome sequencing and annotation.</title>
        <authorList>
            <consortium name="The Broad Institute Genomics Platform"/>
            <consortium name="The Broad Institute Genome Sequencing Center for Infectious Disease"/>
            <person name="Wu L."/>
            <person name="Ma J."/>
        </authorList>
    </citation>
    <scope>NUCLEOTIDE SEQUENCE [LARGE SCALE GENOMIC DNA]</scope>
    <source>
        <strain evidence="4">KACC 12633</strain>
    </source>
</reference>
<gene>
    <name evidence="3" type="ORF">ACFPP9_16635</name>
</gene>
<dbReference type="InterPro" id="IPR036388">
    <property type="entry name" value="WH-like_DNA-bd_sf"/>
</dbReference>
<organism evidence="3 4">
    <name type="scientific">Kaistia terrae</name>
    <dbReference type="NCBI Taxonomy" id="537017"/>
    <lineage>
        <taxon>Bacteria</taxon>
        <taxon>Pseudomonadati</taxon>
        <taxon>Pseudomonadota</taxon>
        <taxon>Alphaproteobacteria</taxon>
        <taxon>Hyphomicrobiales</taxon>
        <taxon>Kaistiaceae</taxon>
        <taxon>Kaistia</taxon>
    </lineage>
</organism>
<comment type="caution">
    <text evidence="3">The sequence shown here is derived from an EMBL/GenBank/DDBJ whole genome shotgun (WGS) entry which is preliminary data.</text>
</comment>
<evidence type="ECO:0000259" key="2">
    <source>
        <dbReference type="PROSITE" id="PS50987"/>
    </source>
</evidence>
<dbReference type="SUPFAM" id="SSF46785">
    <property type="entry name" value="Winged helix' DNA-binding domain"/>
    <property type="match status" value="1"/>
</dbReference>
<dbReference type="CDD" id="cd00090">
    <property type="entry name" value="HTH_ARSR"/>
    <property type="match status" value="1"/>
</dbReference>
<name>A0ABW0PXR1_9HYPH</name>
<dbReference type="Pfam" id="PF12840">
    <property type="entry name" value="HTH_20"/>
    <property type="match status" value="1"/>
</dbReference>
<dbReference type="RefSeq" id="WP_266346216.1">
    <property type="nucleotide sequence ID" value="NZ_JAPKNH010000014.1"/>
</dbReference>
<dbReference type="Gene3D" id="1.10.10.10">
    <property type="entry name" value="Winged helix-like DNA-binding domain superfamily/Winged helix DNA-binding domain"/>
    <property type="match status" value="1"/>
</dbReference>
<feature type="region of interest" description="Disordered" evidence="1">
    <location>
        <begin position="110"/>
        <end position="135"/>
    </location>
</feature>
<dbReference type="InterPro" id="IPR011991">
    <property type="entry name" value="ArsR-like_HTH"/>
</dbReference>
<accession>A0ABW0PXR1</accession>
<dbReference type="SMART" id="SM00418">
    <property type="entry name" value="HTH_ARSR"/>
    <property type="match status" value="1"/>
</dbReference>
<dbReference type="InterPro" id="IPR001845">
    <property type="entry name" value="HTH_ArsR_DNA-bd_dom"/>
</dbReference>